<protein>
    <recommendedName>
        <fullName evidence="5">MYND-type domain-containing protein</fullName>
    </recommendedName>
</protein>
<dbReference type="Gene3D" id="6.10.140.2220">
    <property type="match status" value="1"/>
</dbReference>
<gene>
    <name evidence="6" type="ORF">CTEN210_05576</name>
</gene>
<dbReference type="AlphaFoldDB" id="A0AAD3H3K6"/>
<keyword evidence="7" id="KW-1185">Reference proteome</keyword>
<accession>A0AAD3H3K6</accession>
<proteinExistence type="predicted"/>
<keyword evidence="2 4" id="KW-0863">Zinc-finger</keyword>
<evidence type="ECO:0000256" key="2">
    <source>
        <dbReference type="ARBA" id="ARBA00022771"/>
    </source>
</evidence>
<dbReference type="SUPFAM" id="SSF144232">
    <property type="entry name" value="HIT/MYND zinc finger-like"/>
    <property type="match status" value="1"/>
</dbReference>
<keyword evidence="1" id="KW-0479">Metal-binding</keyword>
<evidence type="ECO:0000259" key="5">
    <source>
        <dbReference type="PROSITE" id="PS50865"/>
    </source>
</evidence>
<feature type="domain" description="MYND-type" evidence="5">
    <location>
        <begin position="353"/>
        <end position="398"/>
    </location>
</feature>
<organism evidence="6 7">
    <name type="scientific">Chaetoceros tenuissimus</name>
    <dbReference type="NCBI Taxonomy" id="426638"/>
    <lineage>
        <taxon>Eukaryota</taxon>
        <taxon>Sar</taxon>
        <taxon>Stramenopiles</taxon>
        <taxon>Ochrophyta</taxon>
        <taxon>Bacillariophyta</taxon>
        <taxon>Coscinodiscophyceae</taxon>
        <taxon>Chaetocerotophycidae</taxon>
        <taxon>Chaetocerotales</taxon>
        <taxon>Chaetocerotaceae</taxon>
        <taxon>Chaetoceros</taxon>
    </lineage>
</organism>
<dbReference type="InterPro" id="IPR002893">
    <property type="entry name" value="Znf_MYND"/>
</dbReference>
<dbReference type="Pfam" id="PF01753">
    <property type="entry name" value="zf-MYND"/>
    <property type="match status" value="1"/>
</dbReference>
<reference evidence="6 7" key="1">
    <citation type="journal article" date="2021" name="Sci. Rep.">
        <title>The genome of the diatom Chaetoceros tenuissimus carries an ancient integrated fragment of an extant virus.</title>
        <authorList>
            <person name="Hongo Y."/>
            <person name="Kimura K."/>
            <person name="Takaki Y."/>
            <person name="Yoshida Y."/>
            <person name="Baba S."/>
            <person name="Kobayashi G."/>
            <person name="Nagasaki K."/>
            <person name="Hano T."/>
            <person name="Tomaru Y."/>
        </authorList>
    </citation>
    <scope>NUCLEOTIDE SEQUENCE [LARGE SCALE GENOMIC DNA]</scope>
    <source>
        <strain evidence="6 7">NIES-3715</strain>
    </source>
</reference>
<evidence type="ECO:0000313" key="6">
    <source>
        <dbReference type="EMBL" id="GFH49100.1"/>
    </source>
</evidence>
<dbReference type="GO" id="GO:0008270">
    <property type="term" value="F:zinc ion binding"/>
    <property type="evidence" value="ECO:0007669"/>
    <property type="project" value="UniProtKB-KW"/>
</dbReference>
<keyword evidence="3" id="KW-0862">Zinc</keyword>
<evidence type="ECO:0000256" key="3">
    <source>
        <dbReference type="ARBA" id="ARBA00022833"/>
    </source>
</evidence>
<evidence type="ECO:0000313" key="7">
    <source>
        <dbReference type="Proteomes" id="UP001054902"/>
    </source>
</evidence>
<dbReference type="PROSITE" id="PS50865">
    <property type="entry name" value="ZF_MYND_2"/>
    <property type="match status" value="1"/>
</dbReference>
<evidence type="ECO:0000256" key="4">
    <source>
        <dbReference type="PROSITE-ProRule" id="PRU00134"/>
    </source>
</evidence>
<dbReference type="Proteomes" id="UP001054902">
    <property type="component" value="Unassembled WGS sequence"/>
</dbReference>
<evidence type="ECO:0000256" key="1">
    <source>
        <dbReference type="ARBA" id="ARBA00022723"/>
    </source>
</evidence>
<dbReference type="EMBL" id="BLLK01000032">
    <property type="protein sequence ID" value="GFH49100.1"/>
    <property type="molecule type" value="Genomic_DNA"/>
</dbReference>
<name>A0AAD3H3K6_9STRA</name>
<sequence>MLPDWIKNAEKIMTEDDDESVVPEIIIFHEMGGDDPDLELHSKLFKLLPRIKPDKTFINDIEKLNIDTLNDTVENTVKFWEYALKYADSINLMEQRSKHELMKAKGYFLIFIYQELLKMDSWKPYHQEIYKCINRVLLQILAIATKYPHKPKDLHGTTIHFQVKHFLCEYANETWKHFIDEHFPVSLLLPTMRRLGMCDVLDPDWNLYGPWDTMLTEIRDENVFVERIPADDILQKKSFALNKARNSIQCRGIAKNPNLRQFHNPPPQCFSYFPKCSLECCQNIETREKPHVLRCEKCWYFHFCSKACQDYTALFQMHDCDFTPPEKAEKIRKETEAFLGWSERKKIKEHKICHFCHTLRDNTDEKKLLQCSQCESVAYCDKMCQLNDWIAGGHKSVCSKKKG</sequence>
<comment type="caution">
    <text evidence="6">The sequence shown here is derived from an EMBL/GenBank/DDBJ whole genome shotgun (WGS) entry which is preliminary data.</text>
</comment>